<dbReference type="PANTHER" id="PTHR12661:SF5">
    <property type="entry name" value="SUPPRESSOR OF SWI4 1 HOMOLOG"/>
    <property type="match status" value="1"/>
</dbReference>
<dbReference type="GO" id="GO:0019843">
    <property type="term" value="F:rRNA binding"/>
    <property type="evidence" value="ECO:0007669"/>
    <property type="project" value="TreeGrafter"/>
</dbReference>
<dbReference type="GO" id="GO:0030687">
    <property type="term" value="C:preribosome, large subunit precursor"/>
    <property type="evidence" value="ECO:0007669"/>
    <property type="project" value="TreeGrafter"/>
</dbReference>
<reference evidence="2" key="2">
    <citation type="submission" date="2025-08" db="UniProtKB">
        <authorList>
            <consortium name="Ensembl"/>
        </authorList>
    </citation>
    <scope>IDENTIFICATION</scope>
</reference>
<feature type="compositionally biased region" description="Basic residues" evidence="1">
    <location>
        <begin position="196"/>
        <end position="205"/>
    </location>
</feature>
<feature type="compositionally biased region" description="Polar residues" evidence="1">
    <location>
        <begin position="162"/>
        <end position="171"/>
    </location>
</feature>
<feature type="compositionally biased region" description="Basic and acidic residues" evidence="1">
    <location>
        <begin position="122"/>
        <end position="132"/>
    </location>
</feature>
<reference evidence="2" key="1">
    <citation type="submission" date="2021-04" db="EMBL/GenBank/DDBJ databases">
        <authorList>
            <consortium name="Wellcome Sanger Institute Data Sharing"/>
        </authorList>
    </citation>
    <scope>NUCLEOTIDE SEQUENCE [LARGE SCALE GENOMIC DNA]</scope>
</reference>
<dbReference type="Proteomes" id="UP000472265">
    <property type="component" value="Chromosome 19"/>
</dbReference>
<feature type="region of interest" description="Disordered" evidence="1">
    <location>
        <begin position="341"/>
        <end position="743"/>
    </location>
</feature>
<keyword evidence="3" id="KW-1185">Reference proteome</keyword>
<feature type="compositionally biased region" description="Basic and acidic residues" evidence="1">
    <location>
        <begin position="462"/>
        <end position="471"/>
    </location>
</feature>
<feature type="compositionally biased region" description="Polar residues" evidence="1">
    <location>
        <begin position="379"/>
        <end position="389"/>
    </location>
</feature>
<dbReference type="PANTHER" id="PTHR12661">
    <property type="entry name" value="PETER PAN-RELATED"/>
    <property type="match status" value="1"/>
</dbReference>
<feature type="compositionally biased region" description="Basic and acidic residues" evidence="1">
    <location>
        <begin position="602"/>
        <end position="694"/>
    </location>
</feature>
<sequence>MYMFVCFVLSGFSQPGGMGVNVEVGTAPLSAERISSIAEPLHPTPPMGSEAPKEHTPMLPEPQPPRSPLDLSAGALGDGWPGQAGFLPTDVPFNPHASHLATSPDDPPESWPSRESTAYAGGDEREGDGSDRKQRKKKKRRQKEEGSFENIESRSHLEVQAQGENSPSTEEFYNRIGPRRDRGEGGWEEQLGKSGGRGKRGKSRKKLPEEWGVMAEPFVPAPAATSQITEEVMMDLGSSVKVNLESSFADMDTSQSPWKQEVLPEAGLVPSPLSQDLFSPTLTPINPLILNSELNATAAPFTMPPTNNSANLGSCPGEPFDQLIDTENASLGNSSQAFLPPFSPEKEATGGDMVDSGMFDSTSPLQESCVQGMPEGDTSAFSPASQPSPGISPKGKVLASAPPLSPSDASWLLNDSHMSSNNELFDFSDIGTSGHPLPLGLSFDTPSPAPLRSPKTTAQEFQPKEHKDAKSAQKQSKKSRSSSSSSSVKSPTSPGENKFPLQESPVISPSSPTSANPLASPGTGLNPSAKPFFPSFADSAEEPAAVPSVIPIIEVKPDTVEKAEKKEEKQDNVKTVDVFDPLDNTEHKSVKVEFASSGTPAKVEKETEKEKQSDAQKEKEKEAEKLKEKEKEEEKLKEKQKEEEKLKEKQKEEEKLKEKQIEEEKLKEKEAEKVEEKKETEKGKDNEKEMEKVESVQQNAGKDDTMNKAGDSPDKLVKTDKVEKTENVDNNEKSKEKNREQNQ</sequence>
<dbReference type="AlphaFoldDB" id="A0A671YKG0"/>
<dbReference type="Ensembl" id="ENSSAUT00010066332.1">
    <property type="protein sequence ID" value="ENSSAUP00010063283.1"/>
    <property type="gene ID" value="ENSSAUG00010025473.1"/>
</dbReference>
<evidence type="ECO:0000313" key="3">
    <source>
        <dbReference type="Proteomes" id="UP000472265"/>
    </source>
</evidence>
<dbReference type="InParanoid" id="A0A671YKG0"/>
<protein>
    <submittedName>
        <fullName evidence="2">Uncharacterized protein</fullName>
    </submittedName>
</protein>
<evidence type="ECO:0000313" key="2">
    <source>
        <dbReference type="Ensembl" id="ENSSAUP00010063283.1"/>
    </source>
</evidence>
<feature type="compositionally biased region" description="Basic and acidic residues" evidence="1">
    <location>
        <begin position="701"/>
        <end position="743"/>
    </location>
</feature>
<feature type="compositionally biased region" description="Basic and acidic residues" evidence="1">
    <location>
        <begin position="555"/>
        <end position="574"/>
    </location>
</feature>
<accession>A0A671YKG0</accession>
<feature type="compositionally biased region" description="Polar residues" evidence="1">
    <location>
        <begin position="359"/>
        <end position="369"/>
    </location>
</feature>
<feature type="compositionally biased region" description="Low complexity" evidence="1">
    <location>
        <begin position="481"/>
        <end position="490"/>
    </location>
</feature>
<dbReference type="GeneTree" id="ENSGT01030000236099"/>
<organism evidence="2 3">
    <name type="scientific">Sparus aurata</name>
    <name type="common">Gilthead sea bream</name>
    <dbReference type="NCBI Taxonomy" id="8175"/>
    <lineage>
        <taxon>Eukaryota</taxon>
        <taxon>Metazoa</taxon>
        <taxon>Chordata</taxon>
        <taxon>Craniata</taxon>
        <taxon>Vertebrata</taxon>
        <taxon>Euteleostomi</taxon>
        <taxon>Actinopterygii</taxon>
        <taxon>Neopterygii</taxon>
        <taxon>Teleostei</taxon>
        <taxon>Neoteleostei</taxon>
        <taxon>Acanthomorphata</taxon>
        <taxon>Eupercaria</taxon>
        <taxon>Spariformes</taxon>
        <taxon>Sparidae</taxon>
        <taxon>Sparus</taxon>
    </lineage>
</organism>
<feature type="region of interest" description="Disordered" evidence="1">
    <location>
        <begin position="40"/>
        <end position="209"/>
    </location>
</feature>
<dbReference type="GO" id="GO:0000027">
    <property type="term" value="P:ribosomal large subunit assembly"/>
    <property type="evidence" value="ECO:0007669"/>
    <property type="project" value="TreeGrafter"/>
</dbReference>
<name>A0A671YKG0_SPAAU</name>
<feature type="compositionally biased region" description="Polar residues" evidence="1">
    <location>
        <begin position="505"/>
        <end position="517"/>
    </location>
</feature>
<evidence type="ECO:0000256" key="1">
    <source>
        <dbReference type="SAM" id="MobiDB-lite"/>
    </source>
</evidence>
<dbReference type="InterPro" id="IPR045112">
    <property type="entry name" value="PPAN-like"/>
</dbReference>
<reference evidence="2" key="3">
    <citation type="submission" date="2025-09" db="UniProtKB">
        <authorList>
            <consortium name="Ensembl"/>
        </authorList>
    </citation>
    <scope>IDENTIFICATION</scope>
</reference>
<dbReference type="OMA" id="QSPWKQE"/>
<feature type="compositionally biased region" description="Basic and acidic residues" evidence="1">
    <location>
        <begin position="142"/>
        <end position="157"/>
    </location>
</feature>
<feature type="compositionally biased region" description="Low complexity" evidence="1">
    <location>
        <begin position="398"/>
        <end position="413"/>
    </location>
</feature>
<proteinExistence type="predicted"/>